<keyword evidence="1" id="KW-1133">Transmembrane helix</keyword>
<comment type="caution">
    <text evidence="2">The sequence shown here is derived from an EMBL/GenBank/DDBJ whole genome shotgun (WGS) entry which is preliminary data.</text>
</comment>
<evidence type="ECO:0000313" key="3">
    <source>
        <dbReference type="Proteomes" id="UP001307849"/>
    </source>
</evidence>
<protein>
    <submittedName>
        <fullName evidence="2">Uncharacterized protein</fullName>
    </submittedName>
</protein>
<keyword evidence="1" id="KW-0812">Transmembrane</keyword>
<dbReference type="Proteomes" id="UP001307849">
    <property type="component" value="Unassembled WGS sequence"/>
</dbReference>
<accession>A0AAN8NV58</accession>
<sequence length="102" mass="11365">MNVTFLLRPRPLFSRNLLSRRPLSLPLSSLSQRSTPQMPVPFNGTMDQKIDFVMAKLIKLNKSVSKIDVQLRYLNAGVGGICAGGGLTLLGWLYTTPDEQKF</sequence>
<dbReference type="EMBL" id="JAVHJM010000001">
    <property type="protein sequence ID" value="KAK6519770.1"/>
    <property type="molecule type" value="Genomic_DNA"/>
</dbReference>
<gene>
    <name evidence="2" type="ORF">TWF506_000068</name>
</gene>
<keyword evidence="1" id="KW-0472">Membrane</keyword>
<reference evidence="2 3" key="1">
    <citation type="submission" date="2019-10" db="EMBL/GenBank/DDBJ databases">
        <authorList>
            <person name="Palmer J.M."/>
        </authorList>
    </citation>
    <scope>NUCLEOTIDE SEQUENCE [LARGE SCALE GENOMIC DNA]</scope>
    <source>
        <strain evidence="2 3">TWF506</strain>
    </source>
</reference>
<name>A0AAN8NV58_9PEZI</name>
<dbReference type="AlphaFoldDB" id="A0AAN8NV58"/>
<organism evidence="2 3">
    <name type="scientific">Arthrobotrys conoides</name>
    <dbReference type="NCBI Taxonomy" id="74498"/>
    <lineage>
        <taxon>Eukaryota</taxon>
        <taxon>Fungi</taxon>
        <taxon>Dikarya</taxon>
        <taxon>Ascomycota</taxon>
        <taxon>Pezizomycotina</taxon>
        <taxon>Orbiliomycetes</taxon>
        <taxon>Orbiliales</taxon>
        <taxon>Orbiliaceae</taxon>
        <taxon>Arthrobotrys</taxon>
    </lineage>
</organism>
<keyword evidence="3" id="KW-1185">Reference proteome</keyword>
<feature type="transmembrane region" description="Helical" evidence="1">
    <location>
        <begin position="73"/>
        <end position="94"/>
    </location>
</feature>
<evidence type="ECO:0000313" key="2">
    <source>
        <dbReference type="EMBL" id="KAK6519770.1"/>
    </source>
</evidence>
<proteinExistence type="predicted"/>
<evidence type="ECO:0000256" key="1">
    <source>
        <dbReference type="SAM" id="Phobius"/>
    </source>
</evidence>